<accession>A0A0G0QV23</accession>
<name>A0A0G0QV23_9BACT</name>
<proteinExistence type="predicted"/>
<dbReference type="Proteomes" id="UP000034072">
    <property type="component" value="Unassembled WGS sequence"/>
</dbReference>
<dbReference type="AlphaFoldDB" id="A0A0G0QV23"/>
<evidence type="ECO:0000313" key="1">
    <source>
        <dbReference type="EMBL" id="KKR41206.1"/>
    </source>
</evidence>
<sequence>MFYPNMTAGLKKHILIQYPAATPLFREPNLLSLLSSRERACYALWMLDYLQTLTSGDPITAAARRGRWMGYVNRELEVLGVITNDEIRTLMRLDLDNPQ</sequence>
<organism evidence="1 2">
    <name type="scientific">Candidatus Yanofskybacteria bacterium GW2011_GWE2_40_11</name>
    <dbReference type="NCBI Taxonomy" id="1619033"/>
    <lineage>
        <taxon>Bacteria</taxon>
        <taxon>Candidatus Yanofskyibacteriota</taxon>
    </lineage>
</organism>
<protein>
    <submittedName>
        <fullName evidence="1">Uncharacterized protein</fullName>
    </submittedName>
</protein>
<evidence type="ECO:0000313" key="2">
    <source>
        <dbReference type="Proteomes" id="UP000034072"/>
    </source>
</evidence>
<reference evidence="1 2" key="1">
    <citation type="journal article" date="2015" name="Nature">
        <title>rRNA introns, odd ribosomes, and small enigmatic genomes across a large radiation of phyla.</title>
        <authorList>
            <person name="Brown C.T."/>
            <person name="Hug L.A."/>
            <person name="Thomas B.C."/>
            <person name="Sharon I."/>
            <person name="Castelle C.J."/>
            <person name="Singh A."/>
            <person name="Wilkins M.J."/>
            <person name="Williams K.H."/>
            <person name="Banfield J.F."/>
        </authorList>
    </citation>
    <scope>NUCLEOTIDE SEQUENCE [LARGE SCALE GENOMIC DNA]</scope>
</reference>
<gene>
    <name evidence="1" type="ORF">UT75_C0001G0110</name>
</gene>
<dbReference type="EMBL" id="LBXZ01000001">
    <property type="protein sequence ID" value="KKR41206.1"/>
    <property type="molecule type" value="Genomic_DNA"/>
</dbReference>
<comment type="caution">
    <text evidence="1">The sequence shown here is derived from an EMBL/GenBank/DDBJ whole genome shotgun (WGS) entry which is preliminary data.</text>
</comment>